<keyword evidence="2" id="KW-1185">Reference proteome</keyword>
<dbReference type="Proteomes" id="UP001226762">
    <property type="component" value="Unassembled WGS sequence"/>
</dbReference>
<reference evidence="1" key="1">
    <citation type="submission" date="2022-07" db="EMBL/GenBank/DDBJ databases">
        <authorList>
            <person name="Otstavnykh N."/>
            <person name="Isaeva M."/>
            <person name="Bystritskaya E."/>
        </authorList>
    </citation>
    <scope>NUCLEOTIDE SEQUENCE</scope>
    <source>
        <strain evidence="1">KCTC 52189</strain>
    </source>
</reference>
<sequence>MFRYTLRDPRPFKQESPYTFFLSKPEEIAEIARGQMVKLIFVADPPSDQDGAERM</sequence>
<dbReference type="AlphaFoldDB" id="A0AAE3WEL0"/>
<proteinExistence type="predicted"/>
<evidence type="ECO:0000313" key="2">
    <source>
        <dbReference type="Proteomes" id="UP001226762"/>
    </source>
</evidence>
<gene>
    <name evidence="1" type="ORF">NO357_15485</name>
</gene>
<evidence type="ECO:0000313" key="1">
    <source>
        <dbReference type="EMBL" id="MDQ2091302.1"/>
    </source>
</evidence>
<accession>A0AAE3WEL0</accession>
<comment type="caution">
    <text evidence="1">The sequence shown here is derived from an EMBL/GenBank/DDBJ whole genome shotgun (WGS) entry which is preliminary data.</text>
</comment>
<dbReference type="EMBL" id="JANHAX010000005">
    <property type="protein sequence ID" value="MDQ2091302.1"/>
    <property type="molecule type" value="Genomic_DNA"/>
</dbReference>
<reference evidence="1" key="2">
    <citation type="submission" date="2023-02" db="EMBL/GenBank/DDBJ databases">
        <title>'Rhodoalgimonas zhirmunskyi' gen. nov., isolated from a red alga.</title>
        <authorList>
            <person name="Nedashkovskaya O.I."/>
            <person name="Otstavnykh N.Y."/>
            <person name="Bystritskaya E.P."/>
            <person name="Balabanova L.A."/>
            <person name="Isaeva M.P."/>
        </authorList>
    </citation>
    <scope>NUCLEOTIDE SEQUENCE</scope>
    <source>
        <strain evidence="1">KCTC 52189</strain>
    </source>
</reference>
<dbReference type="RefSeq" id="WP_306736597.1">
    <property type="nucleotide sequence ID" value="NZ_JANHAX010000005.1"/>
</dbReference>
<protein>
    <submittedName>
        <fullName evidence="1">Uncharacterized protein</fullName>
    </submittedName>
</protein>
<organism evidence="1 2">
    <name type="scientific">Marimonas arenosa</name>
    <dbReference type="NCBI Taxonomy" id="1795305"/>
    <lineage>
        <taxon>Bacteria</taxon>
        <taxon>Pseudomonadati</taxon>
        <taxon>Pseudomonadota</taxon>
        <taxon>Alphaproteobacteria</taxon>
        <taxon>Rhodobacterales</taxon>
        <taxon>Paracoccaceae</taxon>
        <taxon>Marimonas</taxon>
    </lineage>
</organism>
<name>A0AAE3WEL0_9RHOB</name>